<dbReference type="Pfam" id="PF00621">
    <property type="entry name" value="RhoGEF"/>
    <property type="match status" value="1"/>
</dbReference>
<dbReference type="Proteomes" id="UP001338125">
    <property type="component" value="Unassembled WGS sequence"/>
</dbReference>
<evidence type="ECO:0000313" key="4">
    <source>
        <dbReference type="Proteomes" id="UP001338125"/>
    </source>
</evidence>
<name>A0ABR0S612_9HYPO</name>
<accession>A0ABR0S612</accession>
<dbReference type="PROSITE" id="PS50010">
    <property type="entry name" value="DH_2"/>
    <property type="match status" value="1"/>
</dbReference>
<comment type="caution">
    <text evidence="3">The sequence shown here is derived from an EMBL/GenBank/DDBJ whole genome shotgun (WGS) entry which is preliminary data.</text>
</comment>
<sequence length="947" mass="105949">MDPVDSSSSSSQHSSTHSSRHSNWAALVQNYSETADDLEADMNDSELDDIDIASKLDCLHIEIVDPCEPVKSIDIKRPRFKADTPSPGTAPSLPLISIDHDNLSVQDLSKPEKLELRRPFHKWMRTIHRRATQQLTALSTDRTLQWQQLDSGSQSPNAVWRRPHHRKSSSGSSFAFVSAVRSASASVASVSAVTRSRRKIIRSQRLSSTECSSRASILGPRASEDSGVLEPQGLADIAATERSLRRRQVLEELISTEEAYIGDVRFLMNVYVTILASLPTEHVGLRSSINRNLTEIIELHEEILGELHRAVPHSEYTQVDINTPSTTSLNPTHAHGYGHRRWASLSAVPENNLEMSWLENVPGMLSEPQVAAEVSKVFAKKINRLFIYEEYGAAYEIMIKDIASAQQVMPDWETYQREPPRRAKKSLTTNDLLVKPIQRICKYPLLFSELLKYTPVSDCPNSHMEVDSVLTRLREATAEINRASDDVGMKATLEKTWLLQDRLVFPDRKLDAFSKKQIRSFGHVRLCGTLYVCWQTKDSVDGQYMVCLLYRDVLCLASAGKVDPIYTILACININEVRIEDTDNGRGLQCHTAPFSWKLVFECDHQMYEMIMTACTPREEMVWRSRLSRPAKETPEVRDPNVFSSLYLNIKSLGIVFGKPGKCTVARRISIHRATTVGPKSPLCQVVLKNTSVVRDAPNNTSVALSINRSQSLLTTNARLPVLAPARSERARLEALLADVWSREILPFPGMTARSRSENLVRSSASSVIRKLSVASIASSFTKRSGSLNQRGGSSEHIIINETSKRRDSGMNAAKSEDTDVEAEHNRKTKRQRTGYTPRDGKPNETAVLEPTGLSGVLRRRVPTNAEASETNTETIQSPAIRALSTSILLPRRSMSSRKTGSPSIETEKASKSSTEKVRKNCNRRPNIRQNESGGGLRRFFMIRRDS</sequence>
<feature type="compositionally biased region" description="Low complexity" evidence="1">
    <location>
        <begin position="864"/>
        <end position="875"/>
    </location>
</feature>
<dbReference type="InterPro" id="IPR035899">
    <property type="entry name" value="DBL_dom_sf"/>
</dbReference>
<keyword evidence="4" id="KW-1185">Reference proteome</keyword>
<reference evidence="3 4" key="1">
    <citation type="submission" date="2024-01" db="EMBL/GenBank/DDBJ databases">
        <title>Complete genome of Cladobotryum mycophilum ATHUM6906.</title>
        <authorList>
            <person name="Christinaki A.C."/>
            <person name="Myridakis A.I."/>
            <person name="Kouvelis V.N."/>
        </authorList>
    </citation>
    <scope>NUCLEOTIDE SEQUENCE [LARGE SCALE GENOMIC DNA]</scope>
    <source>
        <strain evidence="3 4">ATHUM6906</strain>
    </source>
</reference>
<feature type="region of interest" description="Disordered" evidence="1">
    <location>
        <begin position="147"/>
        <end position="166"/>
    </location>
</feature>
<dbReference type="SMART" id="SM00325">
    <property type="entry name" value="RhoGEF"/>
    <property type="match status" value="1"/>
</dbReference>
<evidence type="ECO:0000313" key="3">
    <source>
        <dbReference type="EMBL" id="KAK5987607.1"/>
    </source>
</evidence>
<evidence type="ECO:0000256" key="1">
    <source>
        <dbReference type="SAM" id="MobiDB-lite"/>
    </source>
</evidence>
<organism evidence="3 4">
    <name type="scientific">Cladobotryum mycophilum</name>
    <dbReference type="NCBI Taxonomy" id="491253"/>
    <lineage>
        <taxon>Eukaryota</taxon>
        <taxon>Fungi</taxon>
        <taxon>Dikarya</taxon>
        <taxon>Ascomycota</taxon>
        <taxon>Pezizomycotina</taxon>
        <taxon>Sordariomycetes</taxon>
        <taxon>Hypocreomycetidae</taxon>
        <taxon>Hypocreales</taxon>
        <taxon>Hypocreaceae</taxon>
        <taxon>Cladobotryum</taxon>
    </lineage>
</organism>
<dbReference type="PANTHER" id="PTHR45818">
    <property type="entry name" value="PROTEIN VAV"/>
    <property type="match status" value="1"/>
</dbReference>
<feature type="compositionally biased region" description="Basic and acidic residues" evidence="1">
    <location>
        <begin position="804"/>
        <end position="826"/>
    </location>
</feature>
<evidence type="ECO:0000259" key="2">
    <source>
        <dbReference type="PROSITE" id="PS50010"/>
    </source>
</evidence>
<protein>
    <recommendedName>
        <fullName evidence="2">DH domain-containing protein</fullName>
    </recommendedName>
</protein>
<feature type="compositionally biased region" description="Basic and acidic residues" evidence="1">
    <location>
        <begin position="906"/>
        <end position="919"/>
    </location>
</feature>
<feature type="region of interest" description="Disordered" evidence="1">
    <location>
        <begin position="804"/>
        <end position="936"/>
    </location>
</feature>
<dbReference type="SUPFAM" id="SSF48065">
    <property type="entry name" value="DBL homology domain (DH-domain)"/>
    <property type="match status" value="1"/>
</dbReference>
<feature type="region of interest" description="Disordered" evidence="1">
    <location>
        <begin position="1"/>
        <end position="24"/>
    </location>
</feature>
<dbReference type="InterPro" id="IPR000219">
    <property type="entry name" value="DH_dom"/>
</dbReference>
<dbReference type="Gene3D" id="1.20.900.10">
    <property type="entry name" value="Dbl homology (DH) domain"/>
    <property type="match status" value="1"/>
</dbReference>
<dbReference type="PANTHER" id="PTHR45818:SF3">
    <property type="entry name" value="PROTEIN VAV"/>
    <property type="match status" value="1"/>
</dbReference>
<feature type="domain" description="DH" evidence="2">
    <location>
        <begin position="245"/>
        <end position="483"/>
    </location>
</feature>
<feature type="compositionally biased region" description="Low complexity" evidence="1">
    <location>
        <begin position="1"/>
        <end position="17"/>
    </location>
</feature>
<feature type="compositionally biased region" description="Polar residues" evidence="1">
    <location>
        <begin position="147"/>
        <end position="157"/>
    </location>
</feature>
<gene>
    <name evidence="3" type="ORF">PT974_11739</name>
</gene>
<dbReference type="EMBL" id="JAVFKD010000016">
    <property type="protein sequence ID" value="KAK5987607.1"/>
    <property type="molecule type" value="Genomic_DNA"/>
</dbReference>
<proteinExistence type="predicted"/>